<dbReference type="EMBL" id="PGCI01000051">
    <property type="protein sequence ID" value="PLW45124.1"/>
    <property type="molecule type" value="Genomic_DNA"/>
</dbReference>
<organism evidence="3 4">
    <name type="scientific">Puccinia coronata f. sp. avenae</name>
    <dbReference type="NCBI Taxonomy" id="200324"/>
    <lineage>
        <taxon>Eukaryota</taxon>
        <taxon>Fungi</taxon>
        <taxon>Dikarya</taxon>
        <taxon>Basidiomycota</taxon>
        <taxon>Pucciniomycotina</taxon>
        <taxon>Pucciniomycetes</taxon>
        <taxon>Pucciniales</taxon>
        <taxon>Pucciniaceae</taxon>
        <taxon>Puccinia</taxon>
    </lineage>
</organism>
<dbReference type="InterPro" id="IPR009772">
    <property type="entry name" value="CDC123"/>
</dbReference>
<feature type="region of interest" description="Disordered" evidence="2">
    <location>
        <begin position="66"/>
        <end position="107"/>
    </location>
</feature>
<proteinExistence type="inferred from homology"/>
<accession>A0A2N5V551</accession>
<name>A0A2N5V551_9BASI</name>
<dbReference type="Proteomes" id="UP000235392">
    <property type="component" value="Unassembled WGS sequence"/>
</dbReference>
<dbReference type="AlphaFoldDB" id="A0A2N5V551"/>
<comment type="caution">
    <text evidence="3">The sequence shown here is derived from an EMBL/GenBank/DDBJ whole genome shotgun (WGS) entry which is preliminary data.</text>
</comment>
<comment type="similarity">
    <text evidence="1">Belongs to the CDC123 family.</text>
</comment>
<evidence type="ECO:0000313" key="3">
    <source>
        <dbReference type="EMBL" id="PLW45124.1"/>
    </source>
</evidence>
<feature type="compositionally biased region" description="Low complexity" evidence="2">
    <location>
        <begin position="84"/>
        <end position="99"/>
    </location>
</feature>
<protein>
    <submittedName>
        <fullName evidence="3">Uncharacterized protein</fullName>
    </submittedName>
</protein>
<dbReference type="PANTHER" id="PTHR15323">
    <property type="entry name" value="D123 PROTEIN"/>
    <property type="match status" value="1"/>
</dbReference>
<dbReference type="Pfam" id="PF07065">
    <property type="entry name" value="D123"/>
    <property type="match status" value="1"/>
</dbReference>
<gene>
    <name evidence="3" type="ORF">PCASD_04573</name>
</gene>
<dbReference type="PANTHER" id="PTHR15323:SF6">
    <property type="entry name" value="CELL DIVISION CYCLE PROTEIN 123 HOMOLOG"/>
    <property type="match status" value="1"/>
</dbReference>
<evidence type="ECO:0000313" key="4">
    <source>
        <dbReference type="Proteomes" id="UP000235392"/>
    </source>
</evidence>
<evidence type="ECO:0000256" key="1">
    <source>
        <dbReference type="ARBA" id="ARBA00011047"/>
    </source>
</evidence>
<evidence type="ECO:0000256" key="2">
    <source>
        <dbReference type="SAM" id="MobiDB-lite"/>
    </source>
</evidence>
<reference evidence="3 4" key="1">
    <citation type="submission" date="2017-11" db="EMBL/GenBank/DDBJ databases">
        <title>De novo assembly and phasing of dikaryotic genomes from two isolates of Puccinia coronata f. sp. avenae, the causal agent of oat crown rust.</title>
        <authorList>
            <person name="Miller M.E."/>
            <person name="Zhang Y."/>
            <person name="Omidvar V."/>
            <person name="Sperschneider J."/>
            <person name="Schwessinger B."/>
            <person name="Raley C."/>
            <person name="Palmer J.M."/>
            <person name="Garnica D."/>
            <person name="Upadhyaya N."/>
            <person name="Rathjen J."/>
            <person name="Taylor J.M."/>
            <person name="Park R.F."/>
            <person name="Dodds P.N."/>
            <person name="Hirsch C.D."/>
            <person name="Kianian S.F."/>
            <person name="Figueroa M."/>
        </authorList>
    </citation>
    <scope>NUCLEOTIDE SEQUENCE [LARGE SCALE GENOMIC DNA]</scope>
    <source>
        <strain evidence="3">12SD80</strain>
    </source>
</reference>
<dbReference type="GO" id="GO:0005737">
    <property type="term" value="C:cytoplasm"/>
    <property type="evidence" value="ECO:0007669"/>
    <property type="project" value="TreeGrafter"/>
</dbReference>
<sequence>MTANSASSIELPTLTPAVLHACSFPTWYRSFPQHTFRSTVITLDQAHIDYLRDTRHGLHLPEELAPATSQLSDSEDGAETADTSSAKSSSSSSSSSRTSSPPPRRYSFPELTRKIAETIEMYGGSVFPKLNWSAPQDAGFLLVSGDGPLRCRAPADVYMLLKGSDCIFHDLDVHAKLPPASPGAAFPVVLVLREWFNLNPAHEFRCFVRARKLMAISARSSTYYDFLLPDEVRQSIVTRIGSFFDSVISPQFDLSDFIFDVYLKNPTTTVPLAATKPNLKLVDINPFAAYIDPCLFSYEELEQSYSAISAESDQKLHVAPLLRVVESEHPHQHCRASKFQASKLPAEFVNYSQNQDVNRLSDEFSTMLQAERR</sequence>